<dbReference type="Proteomes" id="UP001177140">
    <property type="component" value="Unassembled WGS sequence"/>
</dbReference>
<evidence type="ECO:0000313" key="1">
    <source>
        <dbReference type="EMBL" id="MCL7035504.1"/>
    </source>
</evidence>
<name>A0AA41SGT6_PAPNU</name>
<accession>A0AA41SGT6</accession>
<evidence type="ECO:0000313" key="2">
    <source>
        <dbReference type="Proteomes" id="UP001177140"/>
    </source>
</evidence>
<dbReference type="GO" id="GO:0009507">
    <property type="term" value="C:chloroplast"/>
    <property type="evidence" value="ECO:0007669"/>
    <property type="project" value="UniProtKB-SubCell"/>
</dbReference>
<organism evidence="1 2">
    <name type="scientific">Papaver nudicaule</name>
    <name type="common">Iceland poppy</name>
    <dbReference type="NCBI Taxonomy" id="74823"/>
    <lineage>
        <taxon>Eukaryota</taxon>
        <taxon>Viridiplantae</taxon>
        <taxon>Streptophyta</taxon>
        <taxon>Embryophyta</taxon>
        <taxon>Tracheophyta</taxon>
        <taxon>Spermatophyta</taxon>
        <taxon>Magnoliopsida</taxon>
        <taxon>Ranunculales</taxon>
        <taxon>Papaveraceae</taxon>
        <taxon>Papaveroideae</taxon>
        <taxon>Papaver</taxon>
    </lineage>
</organism>
<proteinExistence type="predicted"/>
<dbReference type="SUPFAM" id="SSF103511">
    <property type="entry name" value="Chlorophyll a-b binding protein"/>
    <property type="match status" value="1"/>
</dbReference>
<comment type="caution">
    <text evidence="1">The sequence shown here is derived from an EMBL/GenBank/DDBJ whole genome shotgun (WGS) entry which is preliminary data.</text>
</comment>
<dbReference type="AlphaFoldDB" id="A0AA41SGT6"/>
<dbReference type="EMBL" id="JAJJMA010157472">
    <property type="protein sequence ID" value="MCL7035504.1"/>
    <property type="molecule type" value="Genomic_DNA"/>
</dbReference>
<reference evidence="1" key="1">
    <citation type="submission" date="2022-03" db="EMBL/GenBank/DDBJ databases">
        <title>A functionally conserved STORR gene fusion in Papaver species that diverged 16.8 million years ago.</title>
        <authorList>
            <person name="Catania T."/>
        </authorList>
    </citation>
    <scope>NUCLEOTIDE SEQUENCE</scope>
    <source>
        <strain evidence="1">S-191538</strain>
    </source>
</reference>
<protein>
    <submittedName>
        <fullName evidence="1">Uncharacterized protein</fullName>
    </submittedName>
</protein>
<sequence>MSTKFFDLLAFGGPPPERINGRLAMIGFLAAMGVELARGTDVAAQLAEGGLSWFVITSVVLSMAYVISLSQGVSVEFNIRWFDVIKRRDVKRQSRNVGFGCLGPY</sequence>
<keyword evidence="2" id="KW-1185">Reference proteome</keyword>
<gene>
    <name evidence="1" type="ORF">MKW94_014352</name>
</gene>
<dbReference type="GO" id="GO:0016020">
    <property type="term" value="C:membrane"/>
    <property type="evidence" value="ECO:0007669"/>
    <property type="project" value="UniProtKB-SubCell"/>
</dbReference>